<comment type="caution">
    <text evidence="2">The sequence shown here is derived from an EMBL/GenBank/DDBJ whole genome shotgun (WGS) entry which is preliminary data.</text>
</comment>
<evidence type="ECO:0000313" key="3">
    <source>
        <dbReference type="Proteomes" id="UP000005064"/>
    </source>
</evidence>
<dbReference type="AlphaFoldDB" id="H0JM79"/>
<feature type="region of interest" description="Disordered" evidence="1">
    <location>
        <begin position="1"/>
        <end position="26"/>
    </location>
</feature>
<feature type="compositionally biased region" description="Basic and acidic residues" evidence="1">
    <location>
        <begin position="75"/>
        <end position="85"/>
    </location>
</feature>
<protein>
    <submittedName>
        <fullName evidence="2">Uncharacterized protein</fullName>
    </submittedName>
</protein>
<proteinExistence type="predicted"/>
<accession>H0JM79</accession>
<organism evidence="2 3">
    <name type="scientific">Rhodococcus pyridinivorans AK37</name>
    <dbReference type="NCBI Taxonomy" id="1114960"/>
    <lineage>
        <taxon>Bacteria</taxon>
        <taxon>Bacillati</taxon>
        <taxon>Actinomycetota</taxon>
        <taxon>Actinomycetes</taxon>
        <taxon>Mycobacteriales</taxon>
        <taxon>Nocardiaceae</taxon>
        <taxon>Rhodococcus</taxon>
    </lineage>
</organism>
<evidence type="ECO:0000256" key="1">
    <source>
        <dbReference type="SAM" id="MobiDB-lite"/>
    </source>
</evidence>
<feature type="compositionally biased region" description="Low complexity" evidence="1">
    <location>
        <begin position="1"/>
        <end position="23"/>
    </location>
</feature>
<feature type="region of interest" description="Disordered" evidence="1">
    <location>
        <begin position="59"/>
        <end position="87"/>
    </location>
</feature>
<evidence type="ECO:0000313" key="2">
    <source>
        <dbReference type="EMBL" id="EHK85796.1"/>
    </source>
</evidence>
<dbReference type="EMBL" id="AHBW01000029">
    <property type="protein sequence ID" value="EHK85796.1"/>
    <property type="molecule type" value="Genomic_DNA"/>
</dbReference>
<name>H0JM79_9NOCA</name>
<feature type="non-terminal residue" evidence="2">
    <location>
        <position position="107"/>
    </location>
</feature>
<reference evidence="2 3" key="1">
    <citation type="submission" date="2011-12" db="EMBL/GenBank/DDBJ databases">
        <authorList>
            <person name="Kriszt B."/>
            <person name="Tancsics A."/>
            <person name="Cserhati M."/>
            <person name="Toth A."/>
            <person name="Nagy I."/>
            <person name="Horvath B."/>
            <person name="Tamura T."/>
            <person name="Kukolya J."/>
            <person name="Szoboszlay S."/>
        </authorList>
    </citation>
    <scope>NUCLEOTIDE SEQUENCE [LARGE SCALE GENOMIC DNA]</scope>
    <source>
        <strain evidence="2 3">AK37</strain>
    </source>
</reference>
<gene>
    <name evidence="2" type="ORF">AK37_03488</name>
</gene>
<sequence>MEVATARSSSAARRTRSISASRSGVRTAARALSRSVKPASAACGAGVGGAFVGGRARLQGGGAGVEQRGGGGGQCRDRPPSRGEQVEVADGLDDALADLRLHNIART</sequence>
<feature type="compositionally biased region" description="Gly residues" evidence="1">
    <location>
        <begin position="59"/>
        <end position="74"/>
    </location>
</feature>
<dbReference type="Proteomes" id="UP000005064">
    <property type="component" value="Unassembled WGS sequence"/>
</dbReference>